<dbReference type="AlphaFoldDB" id="A0A9P6DQ80"/>
<gene>
    <name evidence="2" type="ORF">BS47DRAFT_1399558</name>
</gene>
<reference evidence="2" key="1">
    <citation type="journal article" date="2020" name="Nat. Commun.">
        <title>Large-scale genome sequencing of mycorrhizal fungi provides insights into the early evolution of symbiotic traits.</title>
        <authorList>
            <person name="Miyauchi S."/>
            <person name="Kiss E."/>
            <person name="Kuo A."/>
            <person name="Drula E."/>
            <person name="Kohler A."/>
            <person name="Sanchez-Garcia M."/>
            <person name="Morin E."/>
            <person name="Andreopoulos B."/>
            <person name="Barry K.W."/>
            <person name="Bonito G."/>
            <person name="Buee M."/>
            <person name="Carver A."/>
            <person name="Chen C."/>
            <person name="Cichocki N."/>
            <person name="Clum A."/>
            <person name="Culley D."/>
            <person name="Crous P.W."/>
            <person name="Fauchery L."/>
            <person name="Girlanda M."/>
            <person name="Hayes R.D."/>
            <person name="Keri Z."/>
            <person name="LaButti K."/>
            <person name="Lipzen A."/>
            <person name="Lombard V."/>
            <person name="Magnuson J."/>
            <person name="Maillard F."/>
            <person name="Murat C."/>
            <person name="Nolan M."/>
            <person name="Ohm R.A."/>
            <person name="Pangilinan J."/>
            <person name="Pereira M.F."/>
            <person name="Perotto S."/>
            <person name="Peter M."/>
            <person name="Pfister S."/>
            <person name="Riley R."/>
            <person name="Sitrit Y."/>
            <person name="Stielow J.B."/>
            <person name="Szollosi G."/>
            <person name="Zifcakova L."/>
            <person name="Stursova M."/>
            <person name="Spatafora J.W."/>
            <person name="Tedersoo L."/>
            <person name="Vaario L.M."/>
            <person name="Yamada A."/>
            <person name="Yan M."/>
            <person name="Wang P."/>
            <person name="Xu J."/>
            <person name="Bruns T."/>
            <person name="Baldrian P."/>
            <person name="Vilgalys R."/>
            <person name="Dunand C."/>
            <person name="Henrissat B."/>
            <person name="Grigoriev I.V."/>
            <person name="Hibbett D."/>
            <person name="Nagy L.G."/>
            <person name="Martin F.M."/>
        </authorList>
    </citation>
    <scope>NUCLEOTIDE SEQUENCE</scope>
    <source>
        <strain evidence="2">UP504</strain>
    </source>
</reference>
<dbReference type="EMBL" id="MU129113">
    <property type="protein sequence ID" value="KAF9506365.1"/>
    <property type="molecule type" value="Genomic_DNA"/>
</dbReference>
<comment type="caution">
    <text evidence="2">The sequence shown here is derived from an EMBL/GenBank/DDBJ whole genome shotgun (WGS) entry which is preliminary data.</text>
</comment>
<feature type="compositionally biased region" description="Low complexity" evidence="1">
    <location>
        <begin position="26"/>
        <end position="39"/>
    </location>
</feature>
<protein>
    <submittedName>
        <fullName evidence="2">Uncharacterized protein</fullName>
    </submittedName>
</protein>
<accession>A0A9P6DQ80</accession>
<keyword evidence="3" id="KW-1185">Reference proteome</keyword>
<evidence type="ECO:0000313" key="3">
    <source>
        <dbReference type="Proteomes" id="UP000886523"/>
    </source>
</evidence>
<feature type="compositionally biased region" description="Polar residues" evidence="1">
    <location>
        <begin position="40"/>
        <end position="50"/>
    </location>
</feature>
<feature type="region of interest" description="Disordered" evidence="1">
    <location>
        <begin position="1"/>
        <end position="50"/>
    </location>
</feature>
<organism evidence="2 3">
    <name type="scientific">Hydnum rufescens UP504</name>
    <dbReference type="NCBI Taxonomy" id="1448309"/>
    <lineage>
        <taxon>Eukaryota</taxon>
        <taxon>Fungi</taxon>
        <taxon>Dikarya</taxon>
        <taxon>Basidiomycota</taxon>
        <taxon>Agaricomycotina</taxon>
        <taxon>Agaricomycetes</taxon>
        <taxon>Cantharellales</taxon>
        <taxon>Hydnaceae</taxon>
        <taxon>Hydnum</taxon>
    </lineage>
</organism>
<evidence type="ECO:0000256" key="1">
    <source>
        <dbReference type="SAM" id="MobiDB-lite"/>
    </source>
</evidence>
<dbReference type="Proteomes" id="UP000886523">
    <property type="component" value="Unassembled WGS sequence"/>
</dbReference>
<evidence type="ECO:0000313" key="2">
    <source>
        <dbReference type="EMBL" id="KAF9506365.1"/>
    </source>
</evidence>
<proteinExistence type="predicted"/>
<name>A0A9P6DQ80_9AGAM</name>
<sequence length="111" mass="12395">MQWIFDDSSNTKDGSAMDVDDPQSDPSRSLLPLVPPRSSISAMRNQTPAPTTLTSTMHQIMPRNPRALCVITATHLDWDLENRFLGLDSHRNVVHVDSRGRPYTVKLVVLG</sequence>